<dbReference type="PANTHER" id="PTHR12961:SF0">
    <property type="entry name" value="CONSERVED OLIGOMERIC GOLGI COMPLEX SUBUNIT 2"/>
    <property type="match status" value="1"/>
</dbReference>
<keyword evidence="5" id="KW-0653">Protein transport</keyword>
<evidence type="ECO:0000256" key="5">
    <source>
        <dbReference type="ARBA" id="ARBA00022927"/>
    </source>
</evidence>
<dbReference type="PANTHER" id="PTHR12961">
    <property type="entry name" value="CONSERVED OLIGOMERIC GOLGI COMPLEX COMPONENT 2"/>
    <property type="match status" value="1"/>
</dbReference>
<proteinExistence type="inferred from homology"/>
<dbReference type="AlphaFoldDB" id="A0A0R3T3F8"/>
<dbReference type="GO" id="GO:0007030">
    <property type="term" value="P:Golgi organization"/>
    <property type="evidence" value="ECO:0007669"/>
    <property type="project" value="InterPro"/>
</dbReference>
<evidence type="ECO:0000256" key="1">
    <source>
        <dbReference type="ARBA" id="ARBA00004395"/>
    </source>
</evidence>
<dbReference type="GO" id="GO:0000139">
    <property type="term" value="C:Golgi membrane"/>
    <property type="evidence" value="ECO:0007669"/>
    <property type="project" value="UniProtKB-SubCell"/>
</dbReference>
<dbReference type="STRING" id="102285.A0A0R3T3F8"/>
<comment type="subcellular location">
    <subcellularLocation>
        <location evidence="1">Golgi apparatus membrane</location>
        <topology evidence="1">Peripheral membrane protein</topology>
    </subcellularLocation>
</comment>
<reference evidence="10" key="1">
    <citation type="submission" date="2017-02" db="UniProtKB">
        <authorList>
            <consortium name="WormBaseParasite"/>
        </authorList>
    </citation>
    <scope>IDENTIFICATION</scope>
</reference>
<dbReference type="WBParaSite" id="HNAJ_0000153801-mRNA-1">
    <property type="protein sequence ID" value="HNAJ_0000153801-mRNA-1"/>
    <property type="gene ID" value="HNAJ_0000153801"/>
</dbReference>
<keyword evidence="4" id="KW-0813">Transport</keyword>
<dbReference type="GO" id="GO:0017119">
    <property type="term" value="C:Golgi transport complex"/>
    <property type="evidence" value="ECO:0007669"/>
    <property type="project" value="TreeGrafter"/>
</dbReference>
<evidence type="ECO:0000256" key="8">
    <source>
        <dbReference type="ARBA" id="ARBA00031344"/>
    </source>
</evidence>
<keyword evidence="7" id="KW-0472">Membrane</keyword>
<evidence type="ECO:0000256" key="2">
    <source>
        <dbReference type="ARBA" id="ARBA00007603"/>
    </source>
</evidence>
<dbReference type="GO" id="GO:0015031">
    <property type="term" value="P:protein transport"/>
    <property type="evidence" value="ECO:0007669"/>
    <property type="project" value="UniProtKB-KW"/>
</dbReference>
<evidence type="ECO:0000259" key="9">
    <source>
        <dbReference type="Pfam" id="PF06148"/>
    </source>
</evidence>
<keyword evidence="6" id="KW-0333">Golgi apparatus</keyword>
<dbReference type="InterPro" id="IPR009316">
    <property type="entry name" value="COG2"/>
</dbReference>
<dbReference type="GO" id="GO:0006891">
    <property type="term" value="P:intra-Golgi vesicle-mediated transport"/>
    <property type="evidence" value="ECO:0007669"/>
    <property type="project" value="TreeGrafter"/>
</dbReference>
<name>A0A0R3T3F8_RODNA</name>
<accession>A0A0R3T3F8</accession>
<organism evidence="10">
    <name type="scientific">Rodentolepis nana</name>
    <name type="common">Dwarf tapeworm</name>
    <name type="synonym">Hymenolepis nana</name>
    <dbReference type="NCBI Taxonomy" id="102285"/>
    <lineage>
        <taxon>Eukaryota</taxon>
        <taxon>Metazoa</taxon>
        <taxon>Spiralia</taxon>
        <taxon>Lophotrochozoa</taxon>
        <taxon>Platyhelminthes</taxon>
        <taxon>Cestoda</taxon>
        <taxon>Eucestoda</taxon>
        <taxon>Cyclophyllidea</taxon>
        <taxon>Hymenolepididae</taxon>
        <taxon>Rodentolepis</taxon>
    </lineage>
</organism>
<evidence type="ECO:0000256" key="3">
    <source>
        <dbReference type="ARBA" id="ARBA00020977"/>
    </source>
</evidence>
<dbReference type="Pfam" id="PF06148">
    <property type="entry name" value="COG2_N"/>
    <property type="match status" value="1"/>
</dbReference>
<evidence type="ECO:0000256" key="4">
    <source>
        <dbReference type="ARBA" id="ARBA00022448"/>
    </source>
</evidence>
<evidence type="ECO:0000256" key="6">
    <source>
        <dbReference type="ARBA" id="ARBA00023034"/>
    </source>
</evidence>
<comment type="similarity">
    <text evidence="2">Belongs to the COG2 family.</text>
</comment>
<feature type="domain" description="Conserved oligomeric Golgi complex subunit 2 N-terminal" evidence="9">
    <location>
        <begin position="49"/>
        <end position="117"/>
    </location>
</feature>
<protein>
    <recommendedName>
        <fullName evidence="3">Conserved oligomeric Golgi complex subunit 2</fullName>
    </recommendedName>
    <alternativeName>
        <fullName evidence="8">Component of oligomeric Golgi complex 2</fullName>
    </alternativeName>
</protein>
<evidence type="ECO:0000313" key="10">
    <source>
        <dbReference type="WBParaSite" id="HNAJ_0000153801-mRNA-1"/>
    </source>
</evidence>
<dbReference type="InterPro" id="IPR024602">
    <property type="entry name" value="COG_su2_N"/>
</dbReference>
<sequence length="187" mass="21954">LIKYGESRGCAINKAYLITVLPFVVSVWRFCEFPSPFSLFFCERLRLIFKHDDFDEDAFISDRLKMGISLHTLHDSLLQYFNILKNSLVELINRDYADFVNLSTNLVGLDKIIKNLEEPLIDVRQRVSVFELSLNLLFCRMRFQRSGRRNESLNSTSKNGRSCGTKRYRLSFFVVNLKNFVLYLKTK</sequence>
<evidence type="ECO:0000256" key="7">
    <source>
        <dbReference type="ARBA" id="ARBA00023136"/>
    </source>
</evidence>